<proteinExistence type="predicted"/>
<dbReference type="OMA" id="VACCHSY"/>
<evidence type="ECO:0008006" key="4">
    <source>
        <dbReference type="Google" id="ProtNLM"/>
    </source>
</evidence>
<reference evidence="2" key="3">
    <citation type="submission" date="2020-05" db="EMBL/GenBank/DDBJ databases">
        <title>Electrophorus electricus (electric eel) genome, fEleEle1, primary haplotype.</title>
        <authorList>
            <person name="Myers G."/>
            <person name="Meyer A."/>
            <person name="Fedrigo O."/>
            <person name="Formenti G."/>
            <person name="Rhie A."/>
            <person name="Tracey A."/>
            <person name="Sims Y."/>
            <person name="Jarvis E.D."/>
        </authorList>
    </citation>
    <scope>NUCLEOTIDE SEQUENCE [LARGE SCALE GENOMIC DNA]</scope>
</reference>
<reference evidence="3" key="1">
    <citation type="journal article" date="2014" name="Science">
        <title>Nonhuman genetics. Genomic basis for the convergent evolution of electric organs.</title>
        <authorList>
            <person name="Gallant J.R."/>
            <person name="Traeger L.L."/>
            <person name="Volkening J.D."/>
            <person name="Moffett H."/>
            <person name="Chen P.H."/>
            <person name="Novina C.D."/>
            <person name="Phillips G.N.Jr."/>
            <person name="Anand R."/>
            <person name="Wells G.B."/>
            <person name="Pinch M."/>
            <person name="Guth R."/>
            <person name="Unguez G.A."/>
            <person name="Albert J.S."/>
            <person name="Zakon H.H."/>
            <person name="Samanta M.P."/>
            <person name="Sussman M.R."/>
        </authorList>
    </citation>
    <scope>NUCLEOTIDE SEQUENCE [LARGE SCALE GENOMIC DNA]</scope>
</reference>
<dbReference type="Proteomes" id="UP000314983">
    <property type="component" value="Chromosome 9"/>
</dbReference>
<evidence type="ECO:0000313" key="2">
    <source>
        <dbReference type="Ensembl" id="ENSEEEP00000018141.2"/>
    </source>
</evidence>
<evidence type="ECO:0000313" key="3">
    <source>
        <dbReference type="Proteomes" id="UP000314983"/>
    </source>
</evidence>
<dbReference type="PROSITE" id="PS50294">
    <property type="entry name" value="WD_REPEATS_REGION"/>
    <property type="match status" value="1"/>
</dbReference>
<dbReference type="Ensembl" id="ENSEEET00000018342.2">
    <property type="protein sequence ID" value="ENSEEEP00000018141.2"/>
    <property type="gene ID" value="ENSEEEG00000008923.2"/>
</dbReference>
<dbReference type="InterPro" id="IPR001680">
    <property type="entry name" value="WD40_rpt"/>
</dbReference>
<dbReference type="SUPFAM" id="SSF50978">
    <property type="entry name" value="WD40 repeat-like"/>
    <property type="match status" value="1"/>
</dbReference>
<evidence type="ECO:0000256" key="1">
    <source>
        <dbReference type="PROSITE-ProRule" id="PRU00221"/>
    </source>
</evidence>
<reference evidence="2" key="5">
    <citation type="submission" date="2025-09" db="UniProtKB">
        <authorList>
            <consortium name="Ensembl"/>
        </authorList>
    </citation>
    <scope>IDENTIFICATION</scope>
</reference>
<dbReference type="AlphaFoldDB" id="A0A4W4F0X4"/>
<reference evidence="3" key="2">
    <citation type="journal article" date="2017" name="Sci. Adv.">
        <title>A tail of two voltages: Proteomic comparison of the three electric organs of the electric eel.</title>
        <authorList>
            <person name="Traeger L.L."/>
            <person name="Sabat G."/>
            <person name="Barrett-Wilt G.A."/>
            <person name="Wells G.B."/>
            <person name="Sussman M.R."/>
        </authorList>
    </citation>
    <scope>NUCLEOTIDE SEQUENCE [LARGE SCALE GENOMIC DNA]</scope>
</reference>
<sequence>MARICGTGMKCIVEKFSLDSEQPMTHLQLACCSSHYAFPRQAPKYRPLHLTGHHSSVSALVFGEKRTPLLLCSASEDYVIVWDVECCYRQVREGIIATGVVVGTMLGKAVHLSLCTLNKRVAVCSGSRVIVVNAKRQEVLAVLNGHLGPVTASGFCPWEPSQLISVSEDRTFKIWDVNTEEILYQSSVLSGCPLLSLYFMDKHRQFVTGSADGQVWCYTLPEDHKCHMVMKLDLQKLEQRHQKSVKSRLLCDGQRGEGETAKPVLSIWAQSPQLDPSSMQQRNSEIWIGSLDGLYLLDLATSELLVKIPGLSILMVGSWATSQGHNNKMWCLVTSLFEAKVALLDVTVAGLNSLCFLTEKAFSWEESLSVFPSSSPVPTSPLNAELKKREPKSLKKTGQFLDILLYRNIWASPLNQIR</sequence>
<dbReference type="PROSITE" id="PS50082">
    <property type="entry name" value="WD_REPEATS_2"/>
    <property type="match status" value="2"/>
</dbReference>
<dbReference type="PANTHER" id="PTHR44525">
    <property type="entry name" value="WD REPEAT-CONTAINING PROTEIN 27"/>
    <property type="match status" value="1"/>
</dbReference>
<keyword evidence="1" id="KW-0853">WD repeat</keyword>
<dbReference type="SMART" id="SM00320">
    <property type="entry name" value="WD40"/>
    <property type="match status" value="3"/>
</dbReference>
<dbReference type="InterPro" id="IPR036322">
    <property type="entry name" value="WD40_repeat_dom_sf"/>
</dbReference>
<dbReference type="Pfam" id="PF00400">
    <property type="entry name" value="WD40"/>
    <property type="match status" value="1"/>
</dbReference>
<accession>A0A4W4F0X4</accession>
<keyword evidence="3" id="KW-1185">Reference proteome</keyword>
<dbReference type="STRING" id="8005.ENSEEEP00000018141"/>
<protein>
    <recommendedName>
        <fullName evidence="4">WD repeat domain 27</fullName>
    </recommendedName>
</protein>
<dbReference type="Gene3D" id="2.130.10.10">
    <property type="entry name" value="YVTN repeat-like/Quinoprotein amine dehydrogenase"/>
    <property type="match status" value="1"/>
</dbReference>
<dbReference type="PANTHER" id="PTHR44525:SF1">
    <property type="entry name" value="WD REPEAT-CONTAINING PROTEIN 27"/>
    <property type="match status" value="1"/>
</dbReference>
<feature type="repeat" description="WD" evidence="1">
    <location>
        <begin position="50"/>
        <end position="85"/>
    </location>
</feature>
<name>A0A4W4F0X4_ELEEL</name>
<gene>
    <name evidence="2" type="primary">WDR27</name>
</gene>
<dbReference type="InterPro" id="IPR015943">
    <property type="entry name" value="WD40/YVTN_repeat-like_dom_sf"/>
</dbReference>
<dbReference type="GeneTree" id="ENSGT00390000012017"/>
<reference evidence="2" key="4">
    <citation type="submission" date="2025-08" db="UniProtKB">
        <authorList>
            <consortium name="Ensembl"/>
        </authorList>
    </citation>
    <scope>IDENTIFICATION</scope>
</reference>
<dbReference type="InterPro" id="IPR042411">
    <property type="entry name" value="WDR27"/>
</dbReference>
<feature type="repeat" description="WD" evidence="1">
    <location>
        <begin position="143"/>
        <end position="185"/>
    </location>
</feature>
<organism evidence="2 3">
    <name type="scientific">Electrophorus electricus</name>
    <name type="common">Electric eel</name>
    <name type="synonym">Gymnotus electricus</name>
    <dbReference type="NCBI Taxonomy" id="8005"/>
    <lineage>
        <taxon>Eukaryota</taxon>
        <taxon>Metazoa</taxon>
        <taxon>Chordata</taxon>
        <taxon>Craniata</taxon>
        <taxon>Vertebrata</taxon>
        <taxon>Euteleostomi</taxon>
        <taxon>Actinopterygii</taxon>
        <taxon>Neopterygii</taxon>
        <taxon>Teleostei</taxon>
        <taxon>Ostariophysi</taxon>
        <taxon>Gymnotiformes</taxon>
        <taxon>Gymnotoidei</taxon>
        <taxon>Gymnotidae</taxon>
        <taxon>Electrophorus</taxon>
    </lineage>
</organism>